<dbReference type="EMBL" id="CCJX01000103">
    <property type="protein sequence ID" value="CDT35810.1"/>
    <property type="molecule type" value="Genomic_DNA"/>
</dbReference>
<evidence type="ECO:0000313" key="2">
    <source>
        <dbReference type="Proteomes" id="UP000049077"/>
    </source>
</evidence>
<name>A0ABM9QUL1_9VIBR</name>
<reference evidence="1 2" key="1">
    <citation type="submission" date="2014-06" db="EMBL/GenBank/DDBJ databases">
        <authorList>
            <person name="Le Roux F."/>
        </authorList>
    </citation>
    <scope>NUCLEOTIDE SEQUENCE [LARGE SCALE GENOMIC DNA]</scope>
    <source>
        <strain evidence="1 2">J5-4</strain>
    </source>
</reference>
<organism evidence="1 2">
    <name type="scientific">Vibrio crassostreae</name>
    <dbReference type="NCBI Taxonomy" id="246167"/>
    <lineage>
        <taxon>Bacteria</taxon>
        <taxon>Pseudomonadati</taxon>
        <taxon>Pseudomonadota</taxon>
        <taxon>Gammaproteobacteria</taxon>
        <taxon>Vibrionales</taxon>
        <taxon>Vibrionaceae</taxon>
        <taxon>Vibrio</taxon>
    </lineage>
</organism>
<proteinExistence type="predicted"/>
<evidence type="ECO:0000313" key="1">
    <source>
        <dbReference type="EMBL" id="CDT35810.1"/>
    </source>
</evidence>
<dbReference type="Proteomes" id="UP000049077">
    <property type="component" value="Unassembled WGS sequence"/>
</dbReference>
<comment type="caution">
    <text evidence="1">The sequence shown here is derived from an EMBL/GenBank/DDBJ whole genome shotgun (WGS) entry which is preliminary data.</text>
</comment>
<accession>A0ABM9QUL1</accession>
<protein>
    <submittedName>
        <fullName evidence="1">Uncharacterized protein</fullName>
    </submittedName>
</protein>
<keyword evidence="2" id="KW-1185">Reference proteome</keyword>
<sequence>MTTLTDPVQTLITKVTFYARKALVFVSKNFWLTKFTQYNETRYGAKMSYVTTHFCLFH</sequence>
<gene>
    <name evidence="1" type="ORF">VCR4J5_200359</name>
</gene>